<dbReference type="GO" id="GO:0008422">
    <property type="term" value="F:beta-glucosidase activity"/>
    <property type="evidence" value="ECO:0007669"/>
    <property type="project" value="UniProtKB-EC"/>
</dbReference>
<feature type="chain" id="PRO_5031483233" description="Periplasmic beta-glucosidase" evidence="13">
    <location>
        <begin position="21"/>
        <end position="763"/>
    </location>
</feature>
<evidence type="ECO:0000313" key="16">
    <source>
        <dbReference type="Proteomes" id="UP000006045"/>
    </source>
</evidence>
<dbReference type="Gene3D" id="2.60.40.10">
    <property type="entry name" value="Immunoglobulins"/>
    <property type="match status" value="1"/>
</dbReference>
<dbReference type="SUPFAM" id="SSF51445">
    <property type="entry name" value="(Trans)glycosidases"/>
    <property type="match status" value="1"/>
</dbReference>
<evidence type="ECO:0000256" key="7">
    <source>
        <dbReference type="ARBA" id="ARBA00022801"/>
    </source>
</evidence>
<evidence type="ECO:0000256" key="6">
    <source>
        <dbReference type="ARBA" id="ARBA00022764"/>
    </source>
</evidence>
<dbReference type="InterPro" id="IPR051915">
    <property type="entry name" value="Cellulose_Degrad_GH3"/>
</dbReference>
<dbReference type="Gene3D" id="3.20.20.300">
    <property type="entry name" value="Glycoside hydrolase, family 3, N-terminal domain"/>
    <property type="match status" value="1"/>
</dbReference>
<organism evidence="15 16">
    <name type="scientific">Pseudomonas fluorescens R124</name>
    <dbReference type="NCBI Taxonomy" id="743713"/>
    <lineage>
        <taxon>Bacteria</taxon>
        <taxon>Pseudomonadati</taxon>
        <taxon>Pseudomonadota</taxon>
        <taxon>Gammaproteobacteria</taxon>
        <taxon>Pseudomonadales</taxon>
        <taxon>Pseudomonadaceae</taxon>
        <taxon>Pseudomonas</taxon>
    </lineage>
</organism>
<dbReference type="InterPro" id="IPR017853">
    <property type="entry name" value="GH"/>
</dbReference>
<dbReference type="InterPro" id="IPR002772">
    <property type="entry name" value="Glyco_hydro_3_C"/>
</dbReference>
<dbReference type="InterPro" id="IPR001764">
    <property type="entry name" value="Glyco_hydro_3_N"/>
</dbReference>
<name>A0A7U9CL40_PSEFL</name>
<proteinExistence type="inferred from homology"/>
<reference evidence="15 16" key="1">
    <citation type="submission" date="2012-08" db="EMBL/GenBank/DDBJ databases">
        <title>The genome of cave-isolated P. fluorescens strain R124 demonstrates phenotypic adaptation to the mineral environment.</title>
        <authorList>
            <person name="Barton M.D."/>
            <person name="Petronio M."/>
            <person name="Giarrizzo J.G."/>
            <person name="Bowling B.V."/>
            <person name="Barton H.A."/>
        </authorList>
    </citation>
    <scope>NUCLEOTIDE SEQUENCE [LARGE SCALE GENOMIC DNA]</scope>
    <source>
        <strain evidence="15 16">R124</strain>
    </source>
</reference>
<evidence type="ECO:0000256" key="12">
    <source>
        <dbReference type="ARBA" id="ARBA00067498"/>
    </source>
</evidence>
<dbReference type="InterPro" id="IPR036881">
    <property type="entry name" value="Glyco_hydro_3_C_sf"/>
</dbReference>
<evidence type="ECO:0000313" key="15">
    <source>
        <dbReference type="EMBL" id="EJZ56969.1"/>
    </source>
</evidence>
<comment type="catalytic activity">
    <reaction evidence="1">
        <text>Hydrolysis of terminal, non-reducing beta-D-glucosyl residues with release of beta-D-glucose.</text>
        <dbReference type="EC" id="3.2.1.21"/>
    </reaction>
</comment>
<keyword evidence="7" id="KW-0378">Hydrolase</keyword>
<dbReference type="Pfam" id="PF01915">
    <property type="entry name" value="Glyco_hydro_3_C"/>
    <property type="match status" value="1"/>
</dbReference>
<accession>A0A7U9CL40</accession>
<dbReference type="OrthoDB" id="9781691at2"/>
<keyword evidence="5 13" id="KW-0732">Signal</keyword>
<dbReference type="GO" id="GO:0042597">
    <property type="term" value="C:periplasmic space"/>
    <property type="evidence" value="ECO:0007669"/>
    <property type="project" value="UniProtKB-SubCell"/>
</dbReference>
<evidence type="ECO:0000256" key="10">
    <source>
        <dbReference type="ARBA" id="ARBA00032194"/>
    </source>
</evidence>
<dbReference type="FunFam" id="3.40.50.1700:FF:000004">
    <property type="entry name" value="Periplasmic beta-glucosidase"/>
    <property type="match status" value="1"/>
</dbReference>
<dbReference type="NCBIfam" id="NF011678">
    <property type="entry name" value="PRK15098.1"/>
    <property type="match status" value="1"/>
</dbReference>
<dbReference type="SMART" id="SM01217">
    <property type="entry name" value="Fn3_like"/>
    <property type="match status" value="1"/>
</dbReference>
<dbReference type="InterPro" id="IPR026891">
    <property type="entry name" value="Fn3-like"/>
</dbReference>
<evidence type="ECO:0000256" key="8">
    <source>
        <dbReference type="ARBA" id="ARBA00023295"/>
    </source>
</evidence>
<dbReference type="SUPFAM" id="SSF52279">
    <property type="entry name" value="Beta-D-glucan exohydrolase, C-terminal domain"/>
    <property type="match status" value="1"/>
</dbReference>
<dbReference type="InterPro" id="IPR036962">
    <property type="entry name" value="Glyco_hydro_3_N_sf"/>
</dbReference>
<dbReference type="PANTHER" id="PTHR30620:SF16">
    <property type="entry name" value="LYSOSOMAL BETA GLUCOSIDASE"/>
    <property type="match status" value="1"/>
</dbReference>
<evidence type="ECO:0000256" key="11">
    <source>
        <dbReference type="ARBA" id="ARBA00032594"/>
    </source>
</evidence>
<sequence length="763" mass="83207">MKKLCLLGLFVSLASHQVLAATTPVPLENKDAFISNLMKQMTLDEKIGQLRLISIGPEMPRELIRKEIAAGNIGGTFNSITRPENRPMQDAAMRSRLKIPMFFAYDVIHGHRTIFPIPLALASSWDMDAIGRSGRVAAKEAASDSLDITFAPMVDISRDPRWGRSSEGFGEDTYLTSRIAKVMVKAYQGDTPSAADSIMASVKHFALYGAVEGGRDYNVVDMSPVKMYQDYLPPYRAAIDAGAGGVMVALNSINGIPATANTWLMNDLLRKDWGFKGLAVSDHGAIFELIKHGVAADGREAAKLAIKAGIDMSMNDTLYGKELPGLLKSGEIEQKDIDNAVREVLAAKYDMGLFKDPYLRIGKAEDDPADTYADSRLHRAEAREVARRSLVLLKNQNDTLPLKKDAKVALVGPLAKAPIDMMGSWAAAGKPAQSVTLFDGMSSLIGDKANLIYARGANITSDKKVLDYLNFLNFDAPEVVDDPRPANVLIDEAVKAAKDADVIVAAVGESRGMSHESSSRTDLNIPENQRELIRALKATGKPLVLVLMNGRPLTILEENQSADAILETWFSGTEGGNAIADVLFGDYNPSGKLPVTFPRSVGQIPTYYNHLSIGRPFTPGKPGNYTSQYFDDTTGPLFPFGYGLSYTQFALSDMALSSTTLNKTGKLDASVTLKNTGQRDGETVVQLYIQDVTGSIIRPVKELKNFQKIMLKAGEQKVVHFTITEDDLKFYNAQLKYAAEPGKFNVQIGLDSQDVTQQSFELL</sequence>
<dbReference type="FunFam" id="3.20.20.300:FF:000005">
    <property type="entry name" value="Periplasmic beta-glucosidase"/>
    <property type="match status" value="1"/>
</dbReference>
<dbReference type="EC" id="3.2.1.21" evidence="4"/>
<comment type="similarity">
    <text evidence="3">Belongs to the glycosyl hydrolase 3 family.</text>
</comment>
<feature type="domain" description="Fibronectin type III-like" evidence="14">
    <location>
        <begin position="683"/>
        <end position="752"/>
    </location>
</feature>
<keyword evidence="8 15" id="KW-0326">Glycosidase</keyword>
<evidence type="ECO:0000256" key="3">
    <source>
        <dbReference type="ARBA" id="ARBA00005336"/>
    </source>
</evidence>
<dbReference type="EMBL" id="CM001561">
    <property type="protein sequence ID" value="EJZ56969.1"/>
    <property type="molecule type" value="Genomic_DNA"/>
</dbReference>
<evidence type="ECO:0000256" key="13">
    <source>
        <dbReference type="SAM" id="SignalP"/>
    </source>
</evidence>
<dbReference type="GO" id="GO:0009251">
    <property type="term" value="P:glucan catabolic process"/>
    <property type="evidence" value="ECO:0007669"/>
    <property type="project" value="TreeGrafter"/>
</dbReference>
<keyword evidence="6" id="KW-0574">Periplasm</keyword>
<evidence type="ECO:0000256" key="1">
    <source>
        <dbReference type="ARBA" id="ARBA00000448"/>
    </source>
</evidence>
<evidence type="ECO:0000256" key="9">
    <source>
        <dbReference type="ARBA" id="ARBA00031448"/>
    </source>
</evidence>
<dbReference type="FunFam" id="2.60.40.10:FF:000495">
    <property type="entry name" value="Periplasmic beta-glucosidase"/>
    <property type="match status" value="1"/>
</dbReference>
<evidence type="ECO:0000256" key="4">
    <source>
        <dbReference type="ARBA" id="ARBA00012744"/>
    </source>
</evidence>
<protein>
    <recommendedName>
        <fullName evidence="12">Periplasmic beta-glucosidase</fullName>
        <ecNumber evidence="4">3.2.1.21</ecNumber>
    </recommendedName>
    <alternativeName>
        <fullName evidence="11">Beta-D-glucoside glucohydrolase</fullName>
    </alternativeName>
    <alternativeName>
        <fullName evidence="9">Cellobiase</fullName>
    </alternativeName>
    <alternativeName>
        <fullName evidence="10">Gentiobiase</fullName>
    </alternativeName>
</protein>
<evidence type="ECO:0000256" key="5">
    <source>
        <dbReference type="ARBA" id="ARBA00022729"/>
    </source>
</evidence>
<comment type="subcellular location">
    <subcellularLocation>
        <location evidence="2">Periplasm</location>
    </subcellularLocation>
</comment>
<feature type="signal peptide" evidence="13">
    <location>
        <begin position="1"/>
        <end position="20"/>
    </location>
</feature>
<evidence type="ECO:0000259" key="14">
    <source>
        <dbReference type="SMART" id="SM01217"/>
    </source>
</evidence>
<gene>
    <name evidence="15" type="ORF">I1A_001282</name>
</gene>
<dbReference type="PRINTS" id="PR00133">
    <property type="entry name" value="GLHYDRLASE3"/>
</dbReference>
<dbReference type="InterPro" id="IPR013783">
    <property type="entry name" value="Ig-like_fold"/>
</dbReference>
<dbReference type="PANTHER" id="PTHR30620">
    <property type="entry name" value="PERIPLASMIC BETA-GLUCOSIDASE-RELATED"/>
    <property type="match status" value="1"/>
</dbReference>
<dbReference type="RefSeq" id="WP_003222454.1">
    <property type="nucleotide sequence ID" value="NZ_CM001561.1"/>
</dbReference>
<dbReference type="Pfam" id="PF00933">
    <property type="entry name" value="Glyco_hydro_3"/>
    <property type="match status" value="1"/>
</dbReference>
<dbReference type="Pfam" id="PF14310">
    <property type="entry name" value="Fn3-like"/>
    <property type="match status" value="1"/>
</dbReference>
<dbReference type="Gene3D" id="3.40.50.1700">
    <property type="entry name" value="Glycoside hydrolase family 3 C-terminal domain"/>
    <property type="match status" value="1"/>
</dbReference>
<dbReference type="Proteomes" id="UP000006045">
    <property type="component" value="Chromosome"/>
</dbReference>
<dbReference type="AlphaFoldDB" id="A0A7U9CL40"/>
<evidence type="ECO:0000256" key="2">
    <source>
        <dbReference type="ARBA" id="ARBA00004418"/>
    </source>
</evidence>